<protein>
    <submittedName>
        <fullName evidence="1">Uncharacterized protein</fullName>
    </submittedName>
</protein>
<keyword evidence="2" id="KW-1185">Reference proteome</keyword>
<sequence length="129" mass="15091">MLYLWNLGSIKSQNSTFDQAKEPISYQFSYDMIENFYTVSNGSKIELDAYLEEELYDLITYCIQNSNASDYSIKKDRIKEIGQELFADGGVDALETMYFSIEHRIKGEISQDAKPYRSLWNNISSEWNY</sequence>
<reference evidence="2" key="1">
    <citation type="submission" date="2015-10" db="EMBL/GenBank/DDBJ databases">
        <authorList>
            <person name="Lehtovirta-Morley L.E."/>
            <person name="Vieille C."/>
        </authorList>
    </citation>
    <scope>NUCLEOTIDE SEQUENCE [LARGE SCALE GENOMIC DNA]</scope>
</reference>
<dbReference type="AlphaFoldDB" id="A0A128A4N3"/>
<organism evidence="1 2">
    <name type="scientific">Nitrosotalea devaniterrae</name>
    <dbReference type="NCBI Taxonomy" id="1078905"/>
    <lineage>
        <taxon>Archaea</taxon>
        <taxon>Nitrososphaerota</taxon>
        <taxon>Nitrososphaeria</taxon>
        <taxon>Nitrosotaleales</taxon>
        <taxon>Nitrosotaleaceae</taxon>
        <taxon>Nitrosotalea</taxon>
    </lineage>
</organism>
<dbReference type="KEGG" id="ndv:NDEV_1561"/>
<accession>A0A128A4N3</accession>
<gene>
    <name evidence="1" type="ORF">NDEV_1561</name>
</gene>
<dbReference type="EMBL" id="LN890280">
    <property type="protein sequence ID" value="CUR52323.1"/>
    <property type="molecule type" value="Genomic_DNA"/>
</dbReference>
<proteinExistence type="predicted"/>
<dbReference type="Proteomes" id="UP000196239">
    <property type="component" value="Chromosome 1"/>
</dbReference>
<name>A0A128A4N3_9ARCH</name>
<evidence type="ECO:0000313" key="2">
    <source>
        <dbReference type="Proteomes" id="UP000196239"/>
    </source>
</evidence>
<evidence type="ECO:0000313" key="1">
    <source>
        <dbReference type="EMBL" id="CUR52323.1"/>
    </source>
</evidence>